<feature type="domain" description="AMP-dependent synthetase/ligase" evidence="11">
    <location>
        <begin position="18"/>
        <end position="395"/>
    </location>
</feature>
<dbReference type="InterPro" id="IPR025110">
    <property type="entry name" value="AMP-bd_C"/>
</dbReference>
<evidence type="ECO:0000256" key="5">
    <source>
        <dbReference type="ARBA" id="ARBA00026121"/>
    </source>
</evidence>
<feature type="domain" description="AMP-binding enzyme C-terminal" evidence="12">
    <location>
        <begin position="445"/>
        <end position="517"/>
    </location>
</feature>
<gene>
    <name evidence="13" type="ORF">A9W98_16895</name>
</gene>
<evidence type="ECO:0000259" key="11">
    <source>
        <dbReference type="Pfam" id="PF00501"/>
    </source>
</evidence>
<dbReference type="Pfam" id="PF00501">
    <property type="entry name" value="AMP-binding"/>
    <property type="match status" value="1"/>
</dbReference>
<evidence type="ECO:0000256" key="9">
    <source>
        <dbReference type="ARBA" id="ARBA00080667"/>
    </source>
</evidence>
<evidence type="ECO:0000313" key="14">
    <source>
        <dbReference type="Proteomes" id="UP000093757"/>
    </source>
</evidence>
<comment type="caution">
    <text evidence="13">The sequence shown here is derived from an EMBL/GenBank/DDBJ whole genome shotgun (WGS) entry which is preliminary data.</text>
</comment>
<dbReference type="Proteomes" id="UP000093757">
    <property type="component" value="Unassembled WGS sequence"/>
</dbReference>
<organism evidence="13 14">
    <name type="scientific">Mycobacterium gordonae</name>
    <dbReference type="NCBI Taxonomy" id="1778"/>
    <lineage>
        <taxon>Bacteria</taxon>
        <taxon>Bacillati</taxon>
        <taxon>Actinomycetota</taxon>
        <taxon>Actinomycetes</taxon>
        <taxon>Mycobacteriales</taxon>
        <taxon>Mycobacteriaceae</taxon>
        <taxon>Mycobacterium</taxon>
    </lineage>
</organism>
<dbReference type="SUPFAM" id="SSF56801">
    <property type="entry name" value="Acetyl-CoA synthetase-like"/>
    <property type="match status" value="1"/>
</dbReference>
<evidence type="ECO:0000256" key="2">
    <source>
        <dbReference type="ARBA" id="ARBA00022598"/>
    </source>
</evidence>
<accession>A0A1A6BI84</accession>
<evidence type="ECO:0000256" key="6">
    <source>
        <dbReference type="ARBA" id="ARBA00036813"/>
    </source>
</evidence>
<dbReference type="FunFam" id="3.30.300.30:FF:000008">
    <property type="entry name" value="2,3-dihydroxybenzoate-AMP ligase"/>
    <property type="match status" value="1"/>
</dbReference>
<dbReference type="InterPro" id="IPR045851">
    <property type="entry name" value="AMP-bd_C_sf"/>
</dbReference>
<dbReference type="InterPro" id="IPR000873">
    <property type="entry name" value="AMP-dep_synth/lig_dom"/>
</dbReference>
<evidence type="ECO:0000256" key="7">
    <source>
        <dbReference type="ARBA" id="ARBA00069710"/>
    </source>
</evidence>
<dbReference type="Gene3D" id="3.30.300.30">
    <property type="match status" value="1"/>
</dbReference>
<dbReference type="Gene3D" id="3.40.50.12780">
    <property type="entry name" value="N-terminal domain of ligase-like"/>
    <property type="match status" value="1"/>
</dbReference>
<dbReference type="EC" id="6.2.1.3" evidence="5"/>
<dbReference type="GO" id="GO:0004467">
    <property type="term" value="F:long-chain fatty acid-CoA ligase activity"/>
    <property type="evidence" value="ECO:0007669"/>
    <property type="project" value="UniProtKB-EC"/>
</dbReference>
<dbReference type="PANTHER" id="PTHR43859">
    <property type="entry name" value="ACYL-ACTIVATING ENZYME"/>
    <property type="match status" value="1"/>
</dbReference>
<evidence type="ECO:0000256" key="8">
    <source>
        <dbReference type="ARBA" id="ARBA00076959"/>
    </source>
</evidence>
<dbReference type="AlphaFoldDB" id="A0A1A6BI84"/>
<dbReference type="OrthoDB" id="9803968at2"/>
<reference evidence="13 14" key="1">
    <citation type="submission" date="2016-06" db="EMBL/GenBank/DDBJ databases">
        <authorList>
            <person name="Kjaerup R.B."/>
            <person name="Dalgaard T.S."/>
            <person name="Juul-Madsen H.R."/>
        </authorList>
    </citation>
    <scope>NUCLEOTIDE SEQUENCE [LARGE SCALE GENOMIC DNA]</scope>
    <source>
        <strain evidence="13 14">1245752.6</strain>
    </source>
</reference>
<dbReference type="NCBIfam" id="NF004837">
    <property type="entry name" value="PRK06187.1"/>
    <property type="match status" value="1"/>
</dbReference>
<dbReference type="EMBL" id="MAEM01000227">
    <property type="protein sequence ID" value="OBS02062.1"/>
    <property type="molecule type" value="Genomic_DNA"/>
</dbReference>
<comment type="catalytic activity">
    <reaction evidence="6">
        <text>a long-chain fatty acid + ATP + CoA = a long-chain fatty acyl-CoA + AMP + diphosphate</text>
        <dbReference type="Rhea" id="RHEA:15421"/>
        <dbReference type="ChEBI" id="CHEBI:30616"/>
        <dbReference type="ChEBI" id="CHEBI:33019"/>
        <dbReference type="ChEBI" id="CHEBI:57287"/>
        <dbReference type="ChEBI" id="CHEBI:57560"/>
        <dbReference type="ChEBI" id="CHEBI:83139"/>
        <dbReference type="ChEBI" id="CHEBI:456215"/>
        <dbReference type="EC" id="6.2.1.3"/>
    </reaction>
</comment>
<dbReference type="CDD" id="cd12119">
    <property type="entry name" value="ttLC_FACS_AlkK_like"/>
    <property type="match status" value="1"/>
</dbReference>
<evidence type="ECO:0000256" key="10">
    <source>
        <dbReference type="ARBA" id="ARBA00083882"/>
    </source>
</evidence>
<keyword evidence="3" id="KW-0276">Fatty acid metabolism</keyword>
<name>A0A1A6BI84_MYCGO</name>
<dbReference type="InterPro" id="IPR042099">
    <property type="entry name" value="ANL_N_sf"/>
</dbReference>
<dbReference type="PANTHER" id="PTHR43859:SF4">
    <property type="entry name" value="BUTANOATE--COA LIGASE AAE1-RELATED"/>
    <property type="match status" value="1"/>
</dbReference>
<evidence type="ECO:0000256" key="4">
    <source>
        <dbReference type="ARBA" id="ARBA00023098"/>
    </source>
</evidence>
<evidence type="ECO:0000259" key="12">
    <source>
        <dbReference type="Pfam" id="PF13193"/>
    </source>
</evidence>
<evidence type="ECO:0000256" key="3">
    <source>
        <dbReference type="ARBA" id="ARBA00022832"/>
    </source>
</evidence>
<evidence type="ECO:0000256" key="1">
    <source>
        <dbReference type="ARBA" id="ARBA00006432"/>
    </source>
</evidence>
<keyword evidence="2" id="KW-0436">Ligase</keyword>
<proteinExistence type="inferred from homology"/>
<protein>
    <recommendedName>
        <fullName evidence="7">Long-chain-fatty-acid--CoA ligase FadD13</fullName>
        <ecNumber evidence="5">6.2.1.3</ecNumber>
    </recommendedName>
    <alternativeName>
        <fullName evidence="8">Fatty acyl-CoA ligase</fullName>
    </alternativeName>
    <alternativeName>
        <fullName evidence="10">Fatty acyl-CoA synthetase</fullName>
    </alternativeName>
    <alternativeName>
        <fullName evidence="9">Very-long-chain fatty-acyl-CoA synthetase</fullName>
    </alternativeName>
</protein>
<sequence length="546" mass="60980">MMDHQLLVHRLLWRAEHVFGDKQVIARTDDGLHRYTYAQFAVRVRQLSEALAALGVRQGDRVGTMAWNTHRHYEAYFAVPCLGAVLHTVNLRLFPEQIRYVINHGRDSVLLLEPDQIPLVERLAHDLPEVRAYVVMADRVPQTRLSPVYAYEDLLAGCRGESVWPEFDENTAAALCYTSATTGDPKGVLYSHRSVVLHTLGLCVHGSIGVREASTFLAISPMFHANSWGIPYAAALQGATLVLPGPHPEPRHHLDLIEQCQVTHAVGAVTVGVMMRDQLTAAAHRYDLSSLKVLWLGGQAPPVALIKWWRDHYGVTVPQGWGMTEASPLVTFTELKEKHRSLGEDECDAVRARQGLPLPLCEIKVLDEEGRELPWDGASVGEFLLRSPWIARQYFDEPRSSQNFAGGWFHTGDVGVIDEDGYVRLTDRAKDLIKSGGEWISSIDMENALIAHPAVLEAAVVGVPHDKWLERPLACVVTKHSVTEPQIREYLADRFARWWVPDEVLVLPEIPKTGVGKFDKKALRARFAEPASRQALRAPAGEVQPR</sequence>
<comment type="similarity">
    <text evidence="1">Belongs to the ATP-dependent AMP-binding enzyme family.</text>
</comment>
<dbReference type="Pfam" id="PF13193">
    <property type="entry name" value="AMP-binding_C"/>
    <property type="match status" value="1"/>
</dbReference>
<keyword evidence="4" id="KW-0443">Lipid metabolism</keyword>
<evidence type="ECO:0000313" key="13">
    <source>
        <dbReference type="EMBL" id="OBS02062.1"/>
    </source>
</evidence>